<evidence type="ECO:0000256" key="3">
    <source>
        <dbReference type="ARBA" id="ARBA00022989"/>
    </source>
</evidence>
<protein>
    <submittedName>
        <fullName evidence="6">MAPEG family protein</fullName>
    </submittedName>
</protein>
<dbReference type="EMBL" id="CP119316">
    <property type="protein sequence ID" value="WEK45883.1"/>
    <property type="molecule type" value="Genomic_DNA"/>
</dbReference>
<feature type="transmembrane region" description="Helical" evidence="5">
    <location>
        <begin position="86"/>
        <end position="105"/>
    </location>
</feature>
<dbReference type="Proteomes" id="UP001218362">
    <property type="component" value="Chromosome"/>
</dbReference>
<organism evidence="6 7">
    <name type="scientific">Candidatus Andeanibacterium colombiense</name>
    <dbReference type="NCBI Taxonomy" id="3121345"/>
    <lineage>
        <taxon>Bacteria</taxon>
        <taxon>Pseudomonadati</taxon>
        <taxon>Pseudomonadota</taxon>
        <taxon>Alphaproteobacteria</taxon>
        <taxon>Sphingomonadales</taxon>
        <taxon>Sphingomonadaceae</taxon>
        <taxon>Candidatus Andeanibacterium</taxon>
    </lineage>
</organism>
<gene>
    <name evidence="6" type="ORF">P0Y56_12715</name>
</gene>
<sequence>MPQELTILALAAVLAVAHIMIAINLKTRQYGTAWNMGARDEALPPLNPVAARLERARNNYLETLPVAVIALFGVVLAGKANELTAIAGWAWLGARVVYLPLYWTGVPKVRTLIWLVAMLALLVVLGVLLFG</sequence>
<dbReference type="PANTHER" id="PTHR35371:SF1">
    <property type="entry name" value="BLR7753 PROTEIN"/>
    <property type="match status" value="1"/>
</dbReference>
<feature type="transmembrane region" description="Helical" evidence="5">
    <location>
        <begin position="6"/>
        <end position="25"/>
    </location>
</feature>
<reference evidence="6" key="1">
    <citation type="submission" date="2023-03" db="EMBL/GenBank/DDBJ databases">
        <title>Andean soil-derived lignocellulolytic bacterial consortium as a source of novel taxa and putative plastic-active enzymes.</title>
        <authorList>
            <person name="Diaz-Garcia L."/>
            <person name="Chuvochina M."/>
            <person name="Feuerriegel G."/>
            <person name="Bunk B."/>
            <person name="Sproer C."/>
            <person name="Streit W.R."/>
            <person name="Rodriguez L.M."/>
            <person name="Overmann J."/>
            <person name="Jimenez D.J."/>
        </authorList>
    </citation>
    <scope>NUCLEOTIDE SEQUENCE</scope>
    <source>
        <strain evidence="6">MAG 26</strain>
    </source>
</reference>
<feature type="transmembrane region" description="Helical" evidence="5">
    <location>
        <begin position="60"/>
        <end position="80"/>
    </location>
</feature>
<evidence type="ECO:0000256" key="5">
    <source>
        <dbReference type="SAM" id="Phobius"/>
    </source>
</evidence>
<comment type="subcellular location">
    <subcellularLocation>
        <location evidence="1">Membrane</location>
    </subcellularLocation>
</comment>
<name>A0AAJ5X3P2_9SPHN</name>
<evidence type="ECO:0000256" key="1">
    <source>
        <dbReference type="ARBA" id="ARBA00004370"/>
    </source>
</evidence>
<dbReference type="AlphaFoldDB" id="A0AAJ5X3P2"/>
<evidence type="ECO:0000256" key="4">
    <source>
        <dbReference type="ARBA" id="ARBA00023136"/>
    </source>
</evidence>
<evidence type="ECO:0000256" key="2">
    <source>
        <dbReference type="ARBA" id="ARBA00022692"/>
    </source>
</evidence>
<evidence type="ECO:0000313" key="7">
    <source>
        <dbReference type="Proteomes" id="UP001218362"/>
    </source>
</evidence>
<dbReference type="SUPFAM" id="SSF161084">
    <property type="entry name" value="MAPEG domain-like"/>
    <property type="match status" value="1"/>
</dbReference>
<keyword evidence="3 5" id="KW-1133">Transmembrane helix</keyword>
<dbReference type="Gene3D" id="1.20.120.550">
    <property type="entry name" value="Membrane associated eicosanoid/glutathione metabolism-like domain"/>
    <property type="match status" value="1"/>
</dbReference>
<dbReference type="Pfam" id="PF01124">
    <property type="entry name" value="MAPEG"/>
    <property type="match status" value="1"/>
</dbReference>
<proteinExistence type="predicted"/>
<dbReference type="GO" id="GO:0016020">
    <property type="term" value="C:membrane"/>
    <property type="evidence" value="ECO:0007669"/>
    <property type="project" value="UniProtKB-SubCell"/>
</dbReference>
<evidence type="ECO:0000313" key="6">
    <source>
        <dbReference type="EMBL" id="WEK45883.1"/>
    </source>
</evidence>
<keyword evidence="2 5" id="KW-0812">Transmembrane</keyword>
<dbReference type="KEGG" id="acob:P0Y56_12715"/>
<dbReference type="PANTHER" id="PTHR35371">
    <property type="entry name" value="INNER MEMBRANE PROTEIN"/>
    <property type="match status" value="1"/>
</dbReference>
<dbReference type="InterPro" id="IPR023352">
    <property type="entry name" value="MAPEG-like_dom_sf"/>
</dbReference>
<dbReference type="InterPro" id="IPR001129">
    <property type="entry name" value="Membr-assoc_MAPEG"/>
</dbReference>
<accession>A0AAJ5X3P2</accession>
<keyword evidence="4 5" id="KW-0472">Membrane</keyword>
<feature type="transmembrane region" description="Helical" evidence="5">
    <location>
        <begin position="112"/>
        <end position="130"/>
    </location>
</feature>